<proteinExistence type="predicted"/>
<keyword evidence="1" id="KW-0677">Repeat</keyword>
<evidence type="ECO:0000259" key="5">
    <source>
        <dbReference type="Pfam" id="PF12969"/>
    </source>
</evidence>
<evidence type="ECO:0000256" key="2">
    <source>
        <dbReference type="ARBA" id="ARBA00022803"/>
    </source>
</evidence>
<dbReference type="InterPro" id="IPR002931">
    <property type="entry name" value="Transglutaminase-like"/>
</dbReference>
<feature type="domain" description="DUF3857" evidence="5">
    <location>
        <begin position="106"/>
        <end position="259"/>
    </location>
</feature>
<dbReference type="InterPro" id="IPR024618">
    <property type="entry name" value="DUF3857"/>
</dbReference>
<feature type="repeat" description="TPR" evidence="3">
    <location>
        <begin position="722"/>
        <end position="755"/>
    </location>
</feature>
<dbReference type="InterPro" id="IPR050498">
    <property type="entry name" value="Ycf3"/>
</dbReference>
<evidence type="ECO:0000256" key="3">
    <source>
        <dbReference type="PROSITE-ProRule" id="PRU00339"/>
    </source>
</evidence>
<dbReference type="PANTHER" id="PTHR44858:SF1">
    <property type="entry name" value="UDP-N-ACETYLGLUCOSAMINE--PEPTIDE N-ACETYLGLUCOSAMINYLTRANSFERASE SPINDLY-RELATED"/>
    <property type="match status" value="1"/>
</dbReference>
<evidence type="ECO:0000259" key="4">
    <source>
        <dbReference type="Pfam" id="PF01841"/>
    </source>
</evidence>
<keyword evidence="7" id="KW-1185">Reference proteome</keyword>
<reference evidence="6 7" key="1">
    <citation type="submission" date="2019-12" db="EMBL/GenBank/DDBJ databases">
        <title>Genomic-based taxomic classification of the family Erythrobacteraceae.</title>
        <authorList>
            <person name="Xu L."/>
        </authorList>
    </citation>
    <scope>NUCLEOTIDE SEQUENCE [LARGE SCALE GENOMIC DNA]</scope>
    <source>
        <strain evidence="6 7">KEMB 9005-328</strain>
    </source>
</reference>
<dbReference type="PROSITE" id="PS50005">
    <property type="entry name" value="TPR"/>
    <property type="match status" value="1"/>
</dbReference>
<comment type="caution">
    <text evidence="6">The sequence shown here is derived from an EMBL/GenBank/DDBJ whole genome shotgun (WGS) entry which is preliminary data.</text>
</comment>
<feature type="domain" description="Transglutaminase-like" evidence="4">
    <location>
        <begin position="327"/>
        <end position="416"/>
    </location>
</feature>
<dbReference type="AlphaFoldDB" id="A0A845AHY7"/>
<evidence type="ECO:0000256" key="1">
    <source>
        <dbReference type="ARBA" id="ARBA00022737"/>
    </source>
</evidence>
<dbReference type="Pfam" id="PF12969">
    <property type="entry name" value="DUF3857"/>
    <property type="match status" value="1"/>
</dbReference>
<accession>A0A845AHY7</accession>
<dbReference type="Gene3D" id="2.60.40.3140">
    <property type="match status" value="1"/>
</dbReference>
<dbReference type="SUPFAM" id="SSF48452">
    <property type="entry name" value="TPR-like"/>
    <property type="match status" value="2"/>
</dbReference>
<dbReference type="EMBL" id="WTYA01000006">
    <property type="protein sequence ID" value="MXP29067.1"/>
    <property type="molecule type" value="Genomic_DNA"/>
</dbReference>
<keyword evidence="2 3" id="KW-0802">TPR repeat</keyword>
<sequence length="971" mass="105886">MVAARLSGAGRIGKATAQVRLQSRRTTVGCGANAVGGNLLKSELLFGAGLAAIALVCPSAAQAGDKVLYQPVEKWVAPVDFDKAVASHEPLVVFDEQVRMEGGVVSNYSDIAYKIENPEALTKLGSLQLSWLPDKGDLIVHRLEIYRHGQIIDLLAQGTRFDVLRREKELEKRSLDGSLTASLAVPGLKVGDVLRFSQTITKRDQALGDEMQFANVLIPKPAKVGFGRIRISWPKDAKMQWRTGPNFDAPPLVDADGYKIIDIPLPIPKREDQPKNAPARFTLPPLIQATSFTDWKDVSRAMAPHFRTEGTIAPGSALAKQVTLIEQHSSDPLARAADALQLVQDQTGYLMNGMNGGNYLPQSPEQTWDDRYGDCKAKSYLLLAMLRQMGIEAEAVLVRSKNGDAVSVMLPMPGDFDHMIVHAVIGGEDYWLDGTNAGTRLATIAEVPPFAYALPIRDGGADLVKMTERWPTAKDQTVKVTYDYRPGIDLPMLYDATIEVRGQMGAGVRPHVKETDPRGRIKYVQSYVKNLIGDGLVYDASLSYDDKSGIATIHAKGLLNSDFDFERSRGKLALNLPSTGSDFAPDRARAAWQDIPYAVGGPFGIAYDVTYLLPADKTKYELTGLGTVDEVVAGTRVHRQSKLSGDTLRVEDSTVTIPTEIPVSQLAQERAKASRLAGGDPVLRTGENPVRYWERSPEDARRRIAMLKPAYDEVIAQDPTEAWRWVMRGGLYTDGPDLKLALADYDKAIELEPSADNYSKRSSLRQQMGDVAGALADARKAYAVEGTPVYAEAVADILSWQGKSDEALAMLSDLDLSGDDRIKLLIARANILGEAGRKDEGWALLDEAETARPGDSSVLNAECWYMGNWDYRLKDAGATCDRAVKAADYASGVLDSRALVNYRLGKTDAALADLQAALISTPSQSTSLYLRGVIATEQGQKVSGERDIEAAKRLYGAIGPYFERFGIKPKA</sequence>
<dbReference type="Pfam" id="PF01841">
    <property type="entry name" value="Transglut_core"/>
    <property type="match status" value="1"/>
</dbReference>
<dbReference type="Proteomes" id="UP000439780">
    <property type="component" value="Unassembled WGS sequence"/>
</dbReference>
<dbReference type="PANTHER" id="PTHR44858">
    <property type="entry name" value="TETRATRICOPEPTIDE REPEAT PROTEIN 6"/>
    <property type="match status" value="1"/>
</dbReference>
<dbReference type="InterPro" id="IPR011990">
    <property type="entry name" value="TPR-like_helical_dom_sf"/>
</dbReference>
<name>A0A845AHY7_9SPHN</name>
<dbReference type="InterPro" id="IPR038765">
    <property type="entry name" value="Papain-like_cys_pep_sf"/>
</dbReference>
<gene>
    <name evidence="6" type="ORF">GRI58_09555</name>
</gene>
<dbReference type="Gene3D" id="3.10.620.30">
    <property type="match status" value="1"/>
</dbReference>
<dbReference type="SUPFAM" id="SSF54001">
    <property type="entry name" value="Cysteine proteinases"/>
    <property type="match status" value="1"/>
</dbReference>
<organism evidence="6 7">
    <name type="scientific">Qipengyuania algicida</name>
    <dbReference type="NCBI Taxonomy" id="1836209"/>
    <lineage>
        <taxon>Bacteria</taxon>
        <taxon>Pseudomonadati</taxon>
        <taxon>Pseudomonadota</taxon>
        <taxon>Alphaproteobacteria</taxon>
        <taxon>Sphingomonadales</taxon>
        <taxon>Erythrobacteraceae</taxon>
        <taxon>Qipengyuania</taxon>
    </lineage>
</organism>
<protein>
    <submittedName>
        <fullName evidence="6">DUF3857 domain-containing protein</fullName>
    </submittedName>
</protein>
<evidence type="ECO:0000313" key="7">
    <source>
        <dbReference type="Proteomes" id="UP000439780"/>
    </source>
</evidence>
<dbReference type="Gene3D" id="1.25.40.10">
    <property type="entry name" value="Tetratricopeptide repeat domain"/>
    <property type="match status" value="2"/>
</dbReference>
<evidence type="ECO:0000313" key="6">
    <source>
        <dbReference type="EMBL" id="MXP29067.1"/>
    </source>
</evidence>
<dbReference type="InterPro" id="IPR019734">
    <property type="entry name" value="TPR_rpt"/>
</dbReference>